<evidence type="ECO:0008006" key="2">
    <source>
        <dbReference type="Google" id="ProtNLM"/>
    </source>
</evidence>
<organism evidence="1">
    <name type="scientific">Thermodesulforhabdus norvegica</name>
    <dbReference type="NCBI Taxonomy" id="39841"/>
    <lineage>
        <taxon>Bacteria</taxon>
        <taxon>Pseudomonadati</taxon>
        <taxon>Thermodesulfobacteriota</taxon>
        <taxon>Syntrophobacteria</taxon>
        <taxon>Syntrophobacterales</taxon>
        <taxon>Thermodesulforhabdaceae</taxon>
        <taxon>Thermodesulforhabdus</taxon>
    </lineage>
</organism>
<accession>A0A7C1AVH8</accession>
<name>A0A7C1AVH8_9BACT</name>
<protein>
    <recommendedName>
        <fullName evidence="2">VWA domain-containing protein</fullName>
    </recommendedName>
</protein>
<comment type="caution">
    <text evidence="1">The sequence shown here is derived from an EMBL/GenBank/DDBJ whole genome shotgun (WGS) entry which is preliminary data.</text>
</comment>
<dbReference type="PANTHER" id="PTHR39338">
    <property type="entry name" value="BLL5662 PROTEIN-RELATED"/>
    <property type="match status" value="1"/>
</dbReference>
<dbReference type="EMBL" id="DQZW01000090">
    <property type="protein sequence ID" value="HDL89637.1"/>
    <property type="molecule type" value="Genomic_DNA"/>
</dbReference>
<reference evidence="1" key="1">
    <citation type="journal article" date="2020" name="mSystems">
        <title>Genome- and Community-Level Interaction Insights into Carbon Utilization and Element Cycling Functions of Hydrothermarchaeota in Hydrothermal Sediment.</title>
        <authorList>
            <person name="Zhou Z."/>
            <person name="Liu Y."/>
            <person name="Xu W."/>
            <person name="Pan J."/>
            <person name="Luo Z.H."/>
            <person name="Li M."/>
        </authorList>
    </citation>
    <scope>NUCLEOTIDE SEQUENCE [LARGE SCALE GENOMIC DNA]</scope>
    <source>
        <strain evidence="1">HyVt-19</strain>
    </source>
</reference>
<dbReference type="Proteomes" id="UP000886355">
    <property type="component" value="Unassembled WGS sequence"/>
</dbReference>
<proteinExistence type="predicted"/>
<dbReference type="AlphaFoldDB" id="A0A7C1AVH8"/>
<gene>
    <name evidence="1" type="ORF">ENG14_01895</name>
</gene>
<sequence length="241" mass="27709">MHGTASKVIDERRYVDYSDDAPLTRENIRQILSSMKSLRPVGPLSELDIDETIARTARNGGELELVFRRELRNKVSVVVLLDNGGYSMTPYIPLVKLIFRRIRDTFDDVKYYYFHNCIYGTVYADPPRTKPVKWEDLLSHSPYARLIIIGDANMAPSELMASFGAIDMFSMVRRPGYQWLQELRKAFPASVWLNPIPKKMWKYESITIRRVASIFHMEDLTIGGLKNAVAYLNAQDSAIPR</sequence>
<evidence type="ECO:0000313" key="1">
    <source>
        <dbReference type="EMBL" id="HDL89637.1"/>
    </source>
</evidence>
<dbReference type="PANTHER" id="PTHR39338:SF7">
    <property type="entry name" value="BLL6692 PROTEIN"/>
    <property type="match status" value="1"/>
</dbReference>